<dbReference type="Gene3D" id="1.10.10.60">
    <property type="entry name" value="Homeodomain-like"/>
    <property type="match status" value="1"/>
</dbReference>
<evidence type="ECO:0000313" key="3">
    <source>
        <dbReference type="Proteomes" id="UP000023772"/>
    </source>
</evidence>
<keyword evidence="3" id="KW-1185">Reference proteome</keyword>
<feature type="coiled-coil region" evidence="1">
    <location>
        <begin position="63"/>
        <end position="90"/>
    </location>
</feature>
<evidence type="ECO:0000313" key="2">
    <source>
        <dbReference type="EMBL" id="AHW59002.1"/>
    </source>
</evidence>
<dbReference type="SUPFAM" id="SSF46689">
    <property type="entry name" value="Homeodomain-like"/>
    <property type="match status" value="1"/>
</dbReference>
<dbReference type="InterPro" id="IPR009057">
    <property type="entry name" value="Homeodomain-like_sf"/>
</dbReference>
<reference evidence="2 3" key="1">
    <citation type="submission" date="2014-03" db="EMBL/GenBank/DDBJ databases">
        <title>Complete genome sequence of a deeply braunched marine Bacteroidia bacterium Draconibacterium orientale type strain FH5T.</title>
        <authorList>
            <person name="Li X."/>
            <person name="Wang X."/>
            <person name="Xie Z."/>
            <person name="Du Z."/>
            <person name="Chen G."/>
        </authorList>
    </citation>
    <scope>NUCLEOTIDE SEQUENCE [LARGE SCALE GENOMIC DNA]</scope>
    <source>
        <strain evidence="2 3">FH5</strain>
    </source>
</reference>
<accession>A0ABM5Q625</accession>
<dbReference type="InterPro" id="IPR002514">
    <property type="entry name" value="Transposase_8"/>
</dbReference>
<dbReference type="PANTHER" id="PTHR33215:SF13">
    <property type="entry name" value="PROTEIN DISTAL ANTENNA"/>
    <property type="match status" value="1"/>
</dbReference>
<evidence type="ECO:0000256" key="1">
    <source>
        <dbReference type="SAM" id="Coils"/>
    </source>
</evidence>
<protein>
    <submittedName>
        <fullName evidence="2">Transposase</fullName>
    </submittedName>
</protein>
<organism evidence="2 3">
    <name type="scientific">Draconibacterium orientale</name>
    <dbReference type="NCBI Taxonomy" id="1168034"/>
    <lineage>
        <taxon>Bacteria</taxon>
        <taxon>Pseudomonadati</taxon>
        <taxon>Bacteroidota</taxon>
        <taxon>Bacteroidia</taxon>
        <taxon>Marinilabiliales</taxon>
        <taxon>Prolixibacteraceae</taxon>
        <taxon>Draconibacterium</taxon>
    </lineage>
</organism>
<proteinExistence type="predicted"/>
<dbReference type="EMBL" id="CP007451">
    <property type="protein sequence ID" value="AHW59002.1"/>
    <property type="molecule type" value="Genomic_DNA"/>
</dbReference>
<sequence length="119" mass="13988">MNQMRKKFDKEFKKKAVELSYARGNATEIAEELGIERALLYRWRKEFKQYDKNSFPGHGNPKMTDLERENARLQKELRDAKMERDILKKAISIFSVSVEKTVKVTTQCRNKMTTLASLN</sequence>
<keyword evidence="1" id="KW-0175">Coiled coil</keyword>
<dbReference type="Proteomes" id="UP000023772">
    <property type="component" value="Chromosome"/>
</dbReference>
<dbReference type="PANTHER" id="PTHR33215">
    <property type="entry name" value="PROTEIN DISTAL ANTENNA"/>
    <property type="match status" value="1"/>
</dbReference>
<dbReference type="Pfam" id="PF01527">
    <property type="entry name" value="HTH_Tnp_1"/>
    <property type="match status" value="1"/>
</dbReference>
<dbReference type="InterPro" id="IPR051839">
    <property type="entry name" value="RD_transcriptional_regulator"/>
</dbReference>
<gene>
    <name evidence="2" type="ORF">FH5T_03780</name>
</gene>
<name>A0ABM5Q625_9BACT</name>